<proteinExistence type="inferred from homology"/>
<dbReference type="SUPFAM" id="SSF53756">
    <property type="entry name" value="UDP-Glycosyltransferase/glycogen phosphorylase"/>
    <property type="match status" value="1"/>
</dbReference>
<dbReference type="AlphaFoldDB" id="A0A1C6VYL7"/>
<evidence type="ECO:0000259" key="3">
    <source>
        <dbReference type="Pfam" id="PF06722"/>
    </source>
</evidence>
<reference evidence="5" key="1">
    <citation type="submission" date="2016-06" db="EMBL/GenBank/DDBJ databases">
        <authorList>
            <person name="Varghese N."/>
            <person name="Submissions Spin"/>
        </authorList>
    </citation>
    <scope>NUCLEOTIDE SEQUENCE [LARGE SCALE GENOMIC DNA]</scope>
    <source>
        <strain evidence="5">DSM 43903</strain>
    </source>
</reference>
<keyword evidence="2 4" id="KW-0808">Transferase</keyword>
<protein>
    <submittedName>
        <fullName evidence="4">dTDP-L-oleandrosyltransferase</fullName>
    </submittedName>
</protein>
<dbReference type="PANTHER" id="PTHR21015">
    <property type="entry name" value="UDP-N-ACETYLGLUCOSAMINE--N-ACETYLMURAMYL-(PENTAPEPTIDE) PYROPHOSPHORYL-UNDECAPRENOL N-ACETYLGLUCOSAMINE TRANSFERASE 1"/>
    <property type="match status" value="1"/>
</dbReference>
<dbReference type="FunFam" id="3.40.50.2000:FF:000072">
    <property type="entry name" value="Glycosyl transferase"/>
    <property type="match status" value="1"/>
</dbReference>
<keyword evidence="5" id="KW-1185">Reference proteome</keyword>
<feature type="domain" description="Erythromycin biosynthesis protein CIII-like C-terminal" evidence="3">
    <location>
        <begin position="258"/>
        <end position="392"/>
    </location>
</feature>
<dbReference type="RefSeq" id="WP_091106233.1">
    <property type="nucleotide sequence ID" value="NZ_FMHZ01000002.1"/>
</dbReference>
<dbReference type="PANTHER" id="PTHR21015:SF22">
    <property type="entry name" value="GLYCOSYLTRANSFERASE"/>
    <property type="match status" value="1"/>
</dbReference>
<dbReference type="NCBIfam" id="TIGR01426">
    <property type="entry name" value="MGT"/>
    <property type="match status" value="1"/>
</dbReference>
<dbReference type="Proteomes" id="UP000199001">
    <property type="component" value="Unassembled WGS sequence"/>
</dbReference>
<organism evidence="4 5">
    <name type="scientific">Micromonospora citrea</name>
    <dbReference type="NCBI Taxonomy" id="47855"/>
    <lineage>
        <taxon>Bacteria</taxon>
        <taxon>Bacillati</taxon>
        <taxon>Actinomycetota</taxon>
        <taxon>Actinomycetes</taxon>
        <taxon>Micromonosporales</taxon>
        <taxon>Micromonosporaceae</taxon>
        <taxon>Micromonospora</taxon>
    </lineage>
</organism>
<accession>A0A1C6VYL7</accession>
<sequence length="401" mass="43853">MRQRHILFVNVQGHGHVYPSLGLVSELARRGHRITYVTTALFADEVKAAGAEVVPYKSEFDTFHVPEVVKQEDAETQLHLVYVRENVAILRAAEEALRDDRPDLVVYDVFPFIAGRLLATAWGLPAVRLTGGFAANEHYSLFKELWKSNGQRHPADVPAVHSVLVDLLARYGVDTPIKEYWDEIEGLTVVFLPKSFQPFAETFDERFAFVGPTLTGRDGQAGWQPPRPGAPVLLVSLGNQFNEHPEFFRACADAFAGTDWHVVMAIGGFLDPAALGPLPPNVEAHQWIPFHSVLAHATACLTHGTTGAVLESFAAGVPLALVPHFATEAAPSAARVVELGLGHVLPADRVEPAGIREVVERLAADSALRERVRQMQRDVLSAGGPVRAADEVESYLRRSAP</sequence>
<dbReference type="InterPro" id="IPR010610">
    <property type="entry name" value="EryCIII-like_C"/>
</dbReference>
<evidence type="ECO:0000313" key="4">
    <source>
        <dbReference type="EMBL" id="SCL71297.1"/>
    </source>
</evidence>
<evidence type="ECO:0000256" key="1">
    <source>
        <dbReference type="ARBA" id="ARBA00009995"/>
    </source>
</evidence>
<dbReference type="InterPro" id="IPR006326">
    <property type="entry name" value="UDPGT_MGT-like"/>
</dbReference>
<dbReference type="EMBL" id="FMHZ01000002">
    <property type="protein sequence ID" value="SCL71297.1"/>
    <property type="molecule type" value="Genomic_DNA"/>
</dbReference>
<dbReference type="Gene3D" id="3.40.50.2000">
    <property type="entry name" value="Glycogen Phosphorylase B"/>
    <property type="match status" value="2"/>
</dbReference>
<dbReference type="GO" id="GO:0008194">
    <property type="term" value="F:UDP-glycosyltransferase activity"/>
    <property type="evidence" value="ECO:0007669"/>
    <property type="project" value="InterPro"/>
</dbReference>
<gene>
    <name evidence="4" type="ORF">GA0070606_5676</name>
</gene>
<comment type="similarity">
    <text evidence="1">Belongs to the UDP-glycosyltransferase family.</text>
</comment>
<evidence type="ECO:0000256" key="2">
    <source>
        <dbReference type="ARBA" id="ARBA00022679"/>
    </source>
</evidence>
<dbReference type="CDD" id="cd03784">
    <property type="entry name" value="GT1_Gtf-like"/>
    <property type="match status" value="1"/>
</dbReference>
<dbReference type="Pfam" id="PF06722">
    <property type="entry name" value="EryCIII-like_C"/>
    <property type="match status" value="1"/>
</dbReference>
<dbReference type="InterPro" id="IPR002213">
    <property type="entry name" value="UDP_glucos_trans"/>
</dbReference>
<evidence type="ECO:0000313" key="5">
    <source>
        <dbReference type="Proteomes" id="UP000199001"/>
    </source>
</evidence>
<name>A0A1C6VYL7_9ACTN</name>
<dbReference type="GO" id="GO:0016758">
    <property type="term" value="F:hexosyltransferase activity"/>
    <property type="evidence" value="ECO:0007669"/>
    <property type="project" value="InterPro"/>
</dbReference>
<dbReference type="STRING" id="47855.GA0070606_5676"/>
<dbReference type="OrthoDB" id="6620093at2"/>